<keyword evidence="2" id="KW-0732">Signal</keyword>
<feature type="domain" description="Hydin adenylate kinase-like" evidence="3">
    <location>
        <begin position="328"/>
        <end position="350"/>
    </location>
</feature>
<feature type="compositionally biased region" description="Basic and acidic residues" evidence="1">
    <location>
        <begin position="364"/>
        <end position="380"/>
    </location>
</feature>
<dbReference type="GO" id="GO:1904158">
    <property type="term" value="P:axonemal central apparatus assembly"/>
    <property type="evidence" value="ECO:0007669"/>
    <property type="project" value="TreeGrafter"/>
</dbReference>
<dbReference type="InterPro" id="IPR033768">
    <property type="entry name" value="Hydin_ADK"/>
</dbReference>
<feature type="region of interest" description="Disordered" evidence="1">
    <location>
        <begin position="31"/>
        <end position="51"/>
    </location>
</feature>
<organism evidence="4 5">
    <name type="scientific">Cyprinus carpio carpio</name>
    <dbReference type="NCBI Taxonomy" id="630221"/>
    <lineage>
        <taxon>Eukaryota</taxon>
        <taxon>Metazoa</taxon>
        <taxon>Chordata</taxon>
        <taxon>Craniata</taxon>
        <taxon>Vertebrata</taxon>
        <taxon>Euteleostomi</taxon>
        <taxon>Actinopterygii</taxon>
        <taxon>Neopterygii</taxon>
        <taxon>Teleostei</taxon>
        <taxon>Ostariophysi</taxon>
        <taxon>Cypriniformes</taxon>
        <taxon>Cyprinidae</taxon>
        <taxon>Cyprininae</taxon>
        <taxon>Cyprinus</taxon>
    </lineage>
</organism>
<sequence>MYKNRYFVFIVFLIKQIQPCLTLKSGAFPNRDPLSPNKPRSKKSKRVQTSVQEGSVFSVSLARLSLPPGHSADMLLEGSSDVPKTCPSALLCIMTADVTCQFVSPAVYISSQQINFYEENVRKNLSLTSMAVHVPFIKCPSTFYDIRDAFRTAEKIVCSVFICCFFNIFMKFILLTGSRFVSGSIVVLRGEVHFPNLKFSSTTLDFGCILNNTKSRRKLTMTNCSPLCKESREAQWELLEQREADGKTDPNKEADIIIPHLEEDELHHKNRKYSTQRPLSTELGSKPICLTPNGHPSVGVKELVTFSFLDHADFSTHVLAFGSQNEVLGLISCLLPDDVLVQILSERLQVCTFFFREQDKFDQEKEERRQQELENLREEDMTPSEDWDTKPEHEEPLPLSEDLQQELVGCVLESAVKNMLAIRRLFL</sequence>
<feature type="chain" id="PRO_5039919118" description="Hydin adenylate kinase-like domain-containing protein" evidence="2">
    <location>
        <begin position="23"/>
        <end position="427"/>
    </location>
</feature>
<accession>A0A9J8CRR4</accession>
<evidence type="ECO:0000259" key="3">
    <source>
        <dbReference type="Pfam" id="PF17213"/>
    </source>
</evidence>
<feature type="region of interest" description="Disordered" evidence="1">
    <location>
        <begin position="364"/>
        <end position="397"/>
    </location>
</feature>
<dbReference type="Proteomes" id="UP001108240">
    <property type="component" value="Unplaced"/>
</dbReference>
<reference evidence="4" key="2">
    <citation type="submission" date="2025-09" db="UniProtKB">
        <authorList>
            <consortium name="Ensembl"/>
        </authorList>
    </citation>
    <scope>IDENTIFICATION</scope>
</reference>
<dbReference type="Ensembl" id="ENSCCRT00000173086.1">
    <property type="protein sequence ID" value="ENSCCRP00000168576.1"/>
    <property type="gene ID" value="ENSCCRG00000080755.1"/>
</dbReference>
<dbReference type="PANTHER" id="PTHR23053">
    <property type="entry name" value="DLEC1 DELETED IN LUNG AND ESOPHAGEAL CANCER 1"/>
    <property type="match status" value="1"/>
</dbReference>
<protein>
    <recommendedName>
        <fullName evidence="3">Hydin adenylate kinase-like domain-containing protein</fullName>
    </recommendedName>
</protein>
<keyword evidence="5" id="KW-1185">Reference proteome</keyword>
<dbReference type="Pfam" id="PF17213">
    <property type="entry name" value="Hydin_ADK"/>
    <property type="match status" value="1"/>
</dbReference>
<proteinExistence type="predicted"/>
<evidence type="ECO:0000313" key="4">
    <source>
        <dbReference type="Ensembl" id="ENSCCRP00000168576.1"/>
    </source>
</evidence>
<feature type="compositionally biased region" description="Basic and acidic residues" evidence="1">
    <location>
        <begin position="387"/>
        <end position="396"/>
    </location>
</feature>
<dbReference type="GO" id="GO:0003341">
    <property type="term" value="P:cilium movement"/>
    <property type="evidence" value="ECO:0007669"/>
    <property type="project" value="TreeGrafter"/>
</dbReference>
<dbReference type="PANTHER" id="PTHR23053:SF0">
    <property type="entry name" value="HYDROCEPHALUS-INDUCING PROTEIN HOMOLOG"/>
    <property type="match status" value="1"/>
</dbReference>
<feature type="signal peptide" evidence="2">
    <location>
        <begin position="1"/>
        <end position="22"/>
    </location>
</feature>
<dbReference type="GO" id="GO:0005930">
    <property type="term" value="C:axoneme"/>
    <property type="evidence" value="ECO:0007669"/>
    <property type="project" value="TreeGrafter"/>
</dbReference>
<evidence type="ECO:0000256" key="1">
    <source>
        <dbReference type="SAM" id="MobiDB-lite"/>
    </source>
</evidence>
<evidence type="ECO:0000256" key="2">
    <source>
        <dbReference type="SAM" id="SignalP"/>
    </source>
</evidence>
<name>A0A9J8CRR4_CYPCA</name>
<dbReference type="AlphaFoldDB" id="A0A9J8CRR4"/>
<dbReference type="InterPro" id="IPR033305">
    <property type="entry name" value="Hydin-like"/>
</dbReference>
<evidence type="ECO:0000313" key="5">
    <source>
        <dbReference type="Proteomes" id="UP001108240"/>
    </source>
</evidence>
<reference evidence="4" key="1">
    <citation type="submission" date="2025-08" db="UniProtKB">
        <authorList>
            <consortium name="Ensembl"/>
        </authorList>
    </citation>
    <scope>IDENTIFICATION</scope>
</reference>